<dbReference type="Proteomes" id="UP000669133">
    <property type="component" value="Unassembled WGS sequence"/>
</dbReference>
<proteinExistence type="predicted"/>
<accession>A0A8H7ZIN4</accession>
<keyword evidence="3" id="KW-1185">Reference proteome</keyword>
<feature type="region of interest" description="Disordered" evidence="1">
    <location>
        <begin position="142"/>
        <end position="171"/>
    </location>
</feature>
<feature type="compositionally biased region" description="Polar residues" evidence="1">
    <location>
        <begin position="1"/>
        <end position="18"/>
    </location>
</feature>
<evidence type="ECO:0000256" key="1">
    <source>
        <dbReference type="SAM" id="MobiDB-lite"/>
    </source>
</evidence>
<comment type="caution">
    <text evidence="2">The sequence shown here is derived from an EMBL/GenBank/DDBJ whole genome shotgun (WGS) entry which is preliminary data.</text>
</comment>
<evidence type="ECO:0000313" key="2">
    <source>
        <dbReference type="EMBL" id="KAG5421299.1"/>
    </source>
</evidence>
<dbReference type="AlphaFoldDB" id="A0A8H7ZIN4"/>
<dbReference type="RefSeq" id="XP_067550415.1">
    <property type="nucleotide sequence ID" value="XM_067692902.1"/>
</dbReference>
<feature type="compositionally biased region" description="Basic and acidic residues" evidence="1">
    <location>
        <begin position="147"/>
        <end position="165"/>
    </location>
</feature>
<gene>
    <name evidence="2" type="ORF">I9W82_000389</name>
</gene>
<feature type="region of interest" description="Disordered" evidence="1">
    <location>
        <begin position="1"/>
        <end position="22"/>
    </location>
</feature>
<dbReference type="OrthoDB" id="3176171at2759"/>
<sequence length="171" mass="20014">MSTTISSIATKANESQMNEDIRRRDQKIDELESEILQLKMQQLKHDHEEDKKLFTLENSLCNINNKLTEVEMINADLRNQLTLSQNIIEKKNEEIRKLKSTLKDQQAVISRETSVFQYKLDELQRQINQISEVRANTTLKRQSANLEQKRNSLREEVERREKDKSAGSNLG</sequence>
<name>A0A8H7ZIN4_9ASCO</name>
<organism evidence="2 3">
    <name type="scientific">Candida metapsilosis</name>
    <dbReference type="NCBI Taxonomy" id="273372"/>
    <lineage>
        <taxon>Eukaryota</taxon>
        <taxon>Fungi</taxon>
        <taxon>Dikarya</taxon>
        <taxon>Ascomycota</taxon>
        <taxon>Saccharomycotina</taxon>
        <taxon>Pichiomycetes</taxon>
        <taxon>Debaryomycetaceae</taxon>
        <taxon>Candida/Lodderomyces clade</taxon>
        <taxon>Candida</taxon>
    </lineage>
</organism>
<reference evidence="2 3" key="1">
    <citation type="submission" date="2020-12" db="EMBL/GenBank/DDBJ databases">
        <title>Effect of drift, selection, and recombination on the evolution of hybrid genomes in Candida yeast pathogens.</title>
        <authorList>
            <person name="Mixao V."/>
            <person name="Ksiezopolska E."/>
            <person name="Saus E."/>
            <person name="Boekhout T."/>
            <person name="Gacser A."/>
            <person name="Gabaldon T."/>
        </authorList>
    </citation>
    <scope>NUCLEOTIDE SEQUENCE [LARGE SCALE GENOMIC DNA]</scope>
    <source>
        <strain evidence="2 3">BP57</strain>
    </source>
</reference>
<protein>
    <submittedName>
        <fullName evidence="2">Uncharacterized protein</fullName>
    </submittedName>
</protein>
<evidence type="ECO:0000313" key="3">
    <source>
        <dbReference type="Proteomes" id="UP000669133"/>
    </source>
</evidence>
<dbReference type="GeneID" id="93649018"/>
<dbReference type="EMBL" id="JAEOAQ010000001">
    <property type="protein sequence ID" value="KAG5421299.1"/>
    <property type="molecule type" value="Genomic_DNA"/>
</dbReference>